<dbReference type="PANTHER" id="PTHR34220:SF7">
    <property type="entry name" value="SENSOR HISTIDINE KINASE YPDA"/>
    <property type="match status" value="1"/>
</dbReference>
<evidence type="ECO:0000256" key="1">
    <source>
        <dbReference type="ARBA" id="ARBA00004651"/>
    </source>
</evidence>
<dbReference type="InterPro" id="IPR010559">
    <property type="entry name" value="Sig_transdc_His_kin_internal"/>
</dbReference>
<dbReference type="PANTHER" id="PTHR34220">
    <property type="entry name" value="SENSOR HISTIDINE KINASE YPDA"/>
    <property type="match status" value="1"/>
</dbReference>
<sequence>MPKVNLFSKIVGLFIIMLLPIIGLYSYSNHISTEVLDSELNRSNTNQLVFFQNQVNSSIDLLGLWPNLLIQDPDIANLRDYYVELDNLDLPAITMVKRIQTKLSIQESSSNWKSNLAIYSPTLARVITVNDAVPYNKETLAARLKRGWQVKPLGGDGFRFSLMTALPYNNLSQATDTGLLIEVSFDSSNIQGMLDQFKRDGRRDPFYYNEEWGTIYNRTADQQLGNRLIAQLDESGLLVGGSHTVQVNGERYLVNIVRSETIGWDLIDYIPLSDVLQPINQTNRLFYYSVGLLLLMSCLIAYMLYAQVQVPIKQLVISFQKLKNGDYGVRLTPKGRGNNEFKFVFIRFNLMVQQIQELFENVYLEKIHVREAKLKQLQSQINPHFFYNCFSFISSMAKLENYQSVIAMSQNLSNYYRYTTRQERDLVDAREEIDFVRNYLDIQQMRMSRLSYELDIPEHLLRFQIPPLVIQPLVENAVIHGIEQSPDAARIRISGEYDGEFAAITVEDNGVGLDPERLFSLQYQLTRPMEQEMGCGLWNVHQRLHLRFGASSGIVLSPSPLGGLKVQIRWNVTREKQIEQTPTGKGHHND</sequence>
<keyword evidence="4" id="KW-0808">Transferase</keyword>
<organism evidence="9 10">
    <name type="scientific">Paenibacillus algorifonticola</name>
    <dbReference type="NCBI Taxonomy" id="684063"/>
    <lineage>
        <taxon>Bacteria</taxon>
        <taxon>Bacillati</taxon>
        <taxon>Bacillota</taxon>
        <taxon>Bacilli</taxon>
        <taxon>Bacillales</taxon>
        <taxon>Paenibacillaceae</taxon>
        <taxon>Paenibacillus</taxon>
    </lineage>
</organism>
<evidence type="ECO:0000256" key="3">
    <source>
        <dbReference type="ARBA" id="ARBA00022553"/>
    </source>
</evidence>
<dbReference type="AlphaFoldDB" id="A0A1I2D9T4"/>
<keyword evidence="3" id="KW-0597">Phosphoprotein</keyword>
<evidence type="ECO:0000313" key="9">
    <source>
        <dbReference type="EMBL" id="SFE77312.1"/>
    </source>
</evidence>
<accession>A0A1I2D9T4</accession>
<evidence type="ECO:0000256" key="4">
    <source>
        <dbReference type="ARBA" id="ARBA00022679"/>
    </source>
</evidence>
<comment type="subcellular location">
    <subcellularLocation>
        <location evidence="1">Cell membrane</location>
        <topology evidence="1">Multi-pass membrane protein</topology>
    </subcellularLocation>
</comment>
<name>A0A1I2D9T4_9BACL</name>
<dbReference type="InterPro" id="IPR003660">
    <property type="entry name" value="HAMP_dom"/>
</dbReference>
<dbReference type="SUPFAM" id="SSF55874">
    <property type="entry name" value="ATPase domain of HSP90 chaperone/DNA topoisomerase II/histidine kinase"/>
    <property type="match status" value="1"/>
</dbReference>
<dbReference type="EMBL" id="FONN01000006">
    <property type="protein sequence ID" value="SFE77312.1"/>
    <property type="molecule type" value="Genomic_DNA"/>
</dbReference>
<evidence type="ECO:0000256" key="2">
    <source>
        <dbReference type="ARBA" id="ARBA00022475"/>
    </source>
</evidence>
<reference evidence="10" key="1">
    <citation type="submission" date="2016-10" db="EMBL/GenBank/DDBJ databases">
        <authorList>
            <person name="Varghese N."/>
            <person name="Submissions S."/>
        </authorList>
    </citation>
    <scope>NUCLEOTIDE SEQUENCE [LARGE SCALE GENOMIC DNA]</scope>
    <source>
        <strain evidence="10">CGMCC 1.10223</strain>
    </source>
</reference>
<evidence type="ECO:0000256" key="7">
    <source>
        <dbReference type="SAM" id="Phobius"/>
    </source>
</evidence>
<dbReference type="InterPro" id="IPR050640">
    <property type="entry name" value="Bact_2-comp_sensor_kinase"/>
</dbReference>
<dbReference type="Pfam" id="PF06580">
    <property type="entry name" value="His_kinase"/>
    <property type="match status" value="1"/>
</dbReference>
<dbReference type="SMART" id="SM00304">
    <property type="entry name" value="HAMP"/>
    <property type="match status" value="1"/>
</dbReference>
<proteinExistence type="predicted"/>
<dbReference type="GO" id="GO:0000155">
    <property type="term" value="F:phosphorelay sensor kinase activity"/>
    <property type="evidence" value="ECO:0007669"/>
    <property type="project" value="InterPro"/>
</dbReference>
<keyword evidence="10" id="KW-1185">Reference proteome</keyword>
<keyword evidence="5 9" id="KW-0418">Kinase</keyword>
<gene>
    <name evidence="9" type="ORF">SAMN04487969_106212</name>
</gene>
<keyword evidence="7" id="KW-0812">Transmembrane</keyword>
<evidence type="ECO:0000313" key="10">
    <source>
        <dbReference type="Proteomes" id="UP000183410"/>
    </source>
</evidence>
<evidence type="ECO:0000259" key="8">
    <source>
        <dbReference type="PROSITE" id="PS50885"/>
    </source>
</evidence>
<dbReference type="OrthoDB" id="2521939at2"/>
<keyword evidence="6 7" id="KW-0472">Membrane</keyword>
<dbReference type="PROSITE" id="PS50885">
    <property type="entry name" value="HAMP"/>
    <property type="match status" value="1"/>
</dbReference>
<feature type="domain" description="HAMP" evidence="8">
    <location>
        <begin position="306"/>
        <end position="360"/>
    </location>
</feature>
<feature type="transmembrane region" description="Helical" evidence="7">
    <location>
        <begin position="6"/>
        <end position="27"/>
    </location>
</feature>
<evidence type="ECO:0000256" key="6">
    <source>
        <dbReference type="ARBA" id="ARBA00023136"/>
    </source>
</evidence>
<feature type="transmembrane region" description="Helical" evidence="7">
    <location>
        <begin position="285"/>
        <end position="305"/>
    </location>
</feature>
<dbReference type="Gene3D" id="6.10.340.10">
    <property type="match status" value="1"/>
</dbReference>
<protein>
    <submittedName>
        <fullName evidence="9">Two-component system, sensor histidine kinase YesM</fullName>
    </submittedName>
</protein>
<dbReference type="RefSeq" id="WP_046231852.1">
    <property type="nucleotide sequence ID" value="NZ_FONN01000006.1"/>
</dbReference>
<dbReference type="GO" id="GO:0005886">
    <property type="term" value="C:plasma membrane"/>
    <property type="evidence" value="ECO:0007669"/>
    <property type="project" value="UniProtKB-SubCell"/>
</dbReference>
<dbReference type="Pfam" id="PF02518">
    <property type="entry name" value="HATPase_c"/>
    <property type="match status" value="1"/>
</dbReference>
<evidence type="ECO:0000256" key="5">
    <source>
        <dbReference type="ARBA" id="ARBA00022777"/>
    </source>
</evidence>
<dbReference type="Gene3D" id="3.30.565.10">
    <property type="entry name" value="Histidine kinase-like ATPase, C-terminal domain"/>
    <property type="match status" value="1"/>
</dbReference>
<keyword evidence="7" id="KW-1133">Transmembrane helix</keyword>
<keyword evidence="2" id="KW-1003">Cell membrane</keyword>
<dbReference type="Proteomes" id="UP000183410">
    <property type="component" value="Unassembled WGS sequence"/>
</dbReference>
<dbReference type="InterPro" id="IPR003594">
    <property type="entry name" value="HATPase_dom"/>
</dbReference>
<dbReference type="InterPro" id="IPR036890">
    <property type="entry name" value="HATPase_C_sf"/>
</dbReference>